<organism evidence="1 2">
    <name type="scientific">Thlaspi arvense</name>
    <name type="common">Field penny-cress</name>
    <dbReference type="NCBI Taxonomy" id="13288"/>
    <lineage>
        <taxon>Eukaryota</taxon>
        <taxon>Viridiplantae</taxon>
        <taxon>Streptophyta</taxon>
        <taxon>Embryophyta</taxon>
        <taxon>Tracheophyta</taxon>
        <taxon>Spermatophyta</taxon>
        <taxon>Magnoliopsida</taxon>
        <taxon>eudicotyledons</taxon>
        <taxon>Gunneridae</taxon>
        <taxon>Pentapetalae</taxon>
        <taxon>rosids</taxon>
        <taxon>malvids</taxon>
        <taxon>Brassicales</taxon>
        <taxon>Brassicaceae</taxon>
        <taxon>Thlaspideae</taxon>
        <taxon>Thlaspi</taxon>
    </lineage>
</organism>
<keyword evidence="2" id="KW-1185">Reference proteome</keyword>
<dbReference type="Proteomes" id="UP000836841">
    <property type="component" value="Chromosome 2"/>
</dbReference>
<reference evidence="1 2" key="1">
    <citation type="submission" date="2022-03" db="EMBL/GenBank/DDBJ databases">
        <authorList>
            <person name="Nunn A."/>
            <person name="Chopra R."/>
            <person name="Nunn A."/>
            <person name="Contreras Garrido A."/>
        </authorList>
    </citation>
    <scope>NUCLEOTIDE SEQUENCE [LARGE SCALE GENOMIC DNA]</scope>
</reference>
<evidence type="ECO:0000313" key="2">
    <source>
        <dbReference type="Proteomes" id="UP000836841"/>
    </source>
</evidence>
<accession>A0AAU9RNT2</accession>
<proteinExistence type="predicted"/>
<protein>
    <submittedName>
        <fullName evidence="1">Uncharacterized protein</fullName>
    </submittedName>
</protein>
<sequence length="21" mass="2391">MLMNLTHSSHKVVRVYSSTSL</sequence>
<name>A0AAU9RNT2_THLAR</name>
<dbReference type="EMBL" id="OU466858">
    <property type="protein sequence ID" value="CAH2047467.1"/>
    <property type="molecule type" value="Genomic_DNA"/>
</dbReference>
<evidence type="ECO:0000313" key="1">
    <source>
        <dbReference type="EMBL" id="CAH2047467.1"/>
    </source>
</evidence>
<gene>
    <name evidence="1" type="ORF">TAV2_LOCUS7192</name>
</gene>
<dbReference type="AlphaFoldDB" id="A0AAU9RNT2"/>